<comment type="caution">
    <text evidence="1">The sequence shown here is derived from an EMBL/GenBank/DDBJ whole genome shotgun (WGS) entry which is preliminary data.</text>
</comment>
<evidence type="ECO:0000313" key="1">
    <source>
        <dbReference type="EMBL" id="MFK0524785.1"/>
    </source>
</evidence>
<gene>
    <name evidence="1" type="ORF">ACINKY_21530</name>
</gene>
<dbReference type="Proteomes" id="UP001618531">
    <property type="component" value="Unassembled WGS sequence"/>
</dbReference>
<reference evidence="1 2" key="1">
    <citation type="submission" date="2024-11" db="EMBL/GenBank/DDBJ databases">
        <title>Identification and Characterization of a Novel Fosfomycin Bacillithiol Transferase FosB8 in Paenibacillus illinoisensis.</title>
        <authorList>
            <person name="Lu W."/>
        </authorList>
    </citation>
    <scope>NUCLEOTIDE SEQUENCE [LARGE SCALE GENOMIC DNA]</scope>
    <source>
        <strain evidence="1 2">WP77</strain>
    </source>
</reference>
<organism evidence="1 2">
    <name type="scientific">Paenibacillus illinoisensis</name>
    <dbReference type="NCBI Taxonomy" id="59845"/>
    <lineage>
        <taxon>Bacteria</taxon>
        <taxon>Bacillati</taxon>
        <taxon>Bacillota</taxon>
        <taxon>Bacilli</taxon>
        <taxon>Bacillales</taxon>
        <taxon>Paenibacillaceae</taxon>
        <taxon>Paenibacillus</taxon>
    </lineage>
</organism>
<keyword evidence="1" id="KW-0863">Zinc-finger</keyword>
<name>A0ABW8HYM1_9BACL</name>
<evidence type="ECO:0000313" key="2">
    <source>
        <dbReference type="Proteomes" id="UP001618531"/>
    </source>
</evidence>
<keyword evidence="2" id="KW-1185">Reference proteome</keyword>
<dbReference type="InterPro" id="IPR019718">
    <property type="entry name" value="DUF2602"/>
</dbReference>
<dbReference type="RefSeq" id="WP_402877425.1">
    <property type="nucleotide sequence ID" value="NZ_JBIYSL010000005.1"/>
</dbReference>
<dbReference type="EMBL" id="JBIYSL010000005">
    <property type="protein sequence ID" value="MFK0524785.1"/>
    <property type="molecule type" value="Genomic_DNA"/>
</dbReference>
<accession>A0ABW8HYM1</accession>
<keyword evidence="1" id="KW-0862">Zinc</keyword>
<sequence length="55" mass="6315">MNQINVLMDQKCNGCKTHTELVEKYGDSYTKIDTHCNRQCNVGKQIQELGKQLTN</sequence>
<proteinExistence type="predicted"/>
<keyword evidence="1" id="KW-0479">Metal-binding</keyword>
<dbReference type="GO" id="GO:0008270">
    <property type="term" value="F:zinc ion binding"/>
    <property type="evidence" value="ECO:0007669"/>
    <property type="project" value="UniProtKB-KW"/>
</dbReference>
<protein>
    <submittedName>
        <fullName evidence="1">Zinc-finger domain-containing protein</fullName>
    </submittedName>
</protein>
<dbReference type="Pfam" id="PF10782">
    <property type="entry name" value="zf-C2HCIx2C"/>
    <property type="match status" value="1"/>
</dbReference>